<reference evidence="6 7" key="1">
    <citation type="journal article" date="2017" name="Mol. Biol. Evol.">
        <title>The 4-celled Tetrabaena socialis nuclear genome reveals the essential components for genetic control of cell number at the origin of multicellularity in the volvocine lineage.</title>
        <authorList>
            <person name="Featherston J."/>
            <person name="Arakaki Y."/>
            <person name="Hanschen E.R."/>
            <person name="Ferris P.J."/>
            <person name="Michod R.E."/>
            <person name="Olson B.J.S.C."/>
            <person name="Nozaki H."/>
            <person name="Durand P.M."/>
        </authorList>
    </citation>
    <scope>NUCLEOTIDE SEQUENCE [LARGE SCALE GENOMIC DNA]</scope>
    <source>
        <strain evidence="6 7">NIES-571</strain>
    </source>
</reference>
<sequence length="137" mass="15210">MSAAPMDVDPKPDPKPPEEPPITRGGLELPWLEKYRPTLIREIVGNTEAVARLQVIAEEGNMPNIILARLVDAGYSSQDIITTFFRVVRNSDLGEYQKLEFLKEVGFCHMRVAEGVNGRLQMSGLLAKLCQCTIRAG</sequence>
<organism evidence="6 7">
    <name type="scientific">Tetrabaena socialis</name>
    <dbReference type="NCBI Taxonomy" id="47790"/>
    <lineage>
        <taxon>Eukaryota</taxon>
        <taxon>Viridiplantae</taxon>
        <taxon>Chlorophyta</taxon>
        <taxon>core chlorophytes</taxon>
        <taxon>Chlorophyceae</taxon>
        <taxon>CS clade</taxon>
        <taxon>Chlamydomonadales</taxon>
        <taxon>Tetrabaenaceae</taxon>
        <taxon>Tetrabaena</taxon>
    </lineage>
</organism>
<protein>
    <submittedName>
        <fullName evidence="6">Replication factor C subunit 2</fullName>
    </submittedName>
</protein>
<dbReference type="SUPFAM" id="SSF48019">
    <property type="entry name" value="post-AAA+ oligomerization domain-like"/>
    <property type="match status" value="1"/>
</dbReference>
<evidence type="ECO:0000259" key="5">
    <source>
        <dbReference type="Pfam" id="PF08542"/>
    </source>
</evidence>
<keyword evidence="3" id="KW-0067">ATP-binding</keyword>
<dbReference type="OrthoDB" id="4199794at2759"/>
<dbReference type="PANTHER" id="PTHR11669:SF5">
    <property type="entry name" value="REPLICATION FACTOR C SUBUNIT 2"/>
    <property type="match status" value="1"/>
</dbReference>
<feature type="domain" description="Replication factor C C-terminal" evidence="5">
    <location>
        <begin position="67"/>
        <end position="128"/>
    </location>
</feature>
<evidence type="ECO:0000313" key="7">
    <source>
        <dbReference type="Proteomes" id="UP000236333"/>
    </source>
</evidence>
<dbReference type="GO" id="GO:0005634">
    <property type="term" value="C:nucleus"/>
    <property type="evidence" value="ECO:0007669"/>
    <property type="project" value="TreeGrafter"/>
</dbReference>
<accession>A0A2J8A3G4</accession>
<keyword evidence="7" id="KW-1185">Reference proteome</keyword>
<keyword evidence="1" id="KW-0235">DNA replication</keyword>
<dbReference type="InterPro" id="IPR027417">
    <property type="entry name" value="P-loop_NTPase"/>
</dbReference>
<dbReference type="InterPro" id="IPR013748">
    <property type="entry name" value="Rep_factorC_C"/>
</dbReference>
<dbReference type="EMBL" id="PGGS01000200">
    <property type="protein sequence ID" value="PNH07067.1"/>
    <property type="molecule type" value="Genomic_DNA"/>
</dbReference>
<dbReference type="AlphaFoldDB" id="A0A2J8A3G4"/>
<dbReference type="GO" id="GO:0006281">
    <property type="term" value="P:DNA repair"/>
    <property type="evidence" value="ECO:0007669"/>
    <property type="project" value="TreeGrafter"/>
</dbReference>
<dbReference type="InterPro" id="IPR050238">
    <property type="entry name" value="DNA_Rep/Repair_Clamp_Loader"/>
</dbReference>
<dbReference type="PANTHER" id="PTHR11669">
    <property type="entry name" value="REPLICATION FACTOR C / DNA POLYMERASE III GAMMA-TAU SUBUNIT"/>
    <property type="match status" value="1"/>
</dbReference>
<dbReference type="Gene3D" id="1.20.272.10">
    <property type="match status" value="1"/>
</dbReference>
<evidence type="ECO:0000256" key="1">
    <source>
        <dbReference type="ARBA" id="ARBA00022705"/>
    </source>
</evidence>
<dbReference type="GO" id="GO:0005524">
    <property type="term" value="F:ATP binding"/>
    <property type="evidence" value="ECO:0007669"/>
    <property type="project" value="UniProtKB-KW"/>
</dbReference>
<proteinExistence type="predicted"/>
<dbReference type="InterPro" id="IPR008921">
    <property type="entry name" value="DNA_pol3_clamp-load_cplx_C"/>
</dbReference>
<name>A0A2J8A3G4_9CHLO</name>
<dbReference type="SUPFAM" id="SSF52540">
    <property type="entry name" value="P-loop containing nucleoside triphosphate hydrolases"/>
    <property type="match status" value="1"/>
</dbReference>
<comment type="caution">
    <text evidence="6">The sequence shown here is derived from an EMBL/GenBank/DDBJ whole genome shotgun (WGS) entry which is preliminary data.</text>
</comment>
<dbReference type="Proteomes" id="UP000236333">
    <property type="component" value="Unassembled WGS sequence"/>
</dbReference>
<feature type="region of interest" description="Disordered" evidence="4">
    <location>
        <begin position="1"/>
        <end position="25"/>
    </location>
</feature>
<evidence type="ECO:0000256" key="4">
    <source>
        <dbReference type="SAM" id="MobiDB-lite"/>
    </source>
</evidence>
<keyword evidence="2" id="KW-0547">Nucleotide-binding</keyword>
<feature type="compositionally biased region" description="Basic and acidic residues" evidence="4">
    <location>
        <begin position="8"/>
        <end position="18"/>
    </location>
</feature>
<gene>
    <name evidence="6" type="ORF">TSOC_006512</name>
</gene>
<evidence type="ECO:0000256" key="2">
    <source>
        <dbReference type="ARBA" id="ARBA00022741"/>
    </source>
</evidence>
<evidence type="ECO:0000256" key="3">
    <source>
        <dbReference type="ARBA" id="ARBA00022840"/>
    </source>
</evidence>
<evidence type="ECO:0000313" key="6">
    <source>
        <dbReference type="EMBL" id="PNH07067.1"/>
    </source>
</evidence>
<dbReference type="Pfam" id="PF08542">
    <property type="entry name" value="Rep_fac_C"/>
    <property type="match status" value="1"/>
</dbReference>
<dbReference type="GO" id="GO:0003677">
    <property type="term" value="F:DNA binding"/>
    <property type="evidence" value="ECO:0007669"/>
    <property type="project" value="InterPro"/>
</dbReference>
<dbReference type="GO" id="GO:0005663">
    <property type="term" value="C:DNA replication factor C complex"/>
    <property type="evidence" value="ECO:0007669"/>
    <property type="project" value="TreeGrafter"/>
</dbReference>
<dbReference type="GO" id="GO:0006261">
    <property type="term" value="P:DNA-templated DNA replication"/>
    <property type="evidence" value="ECO:0007669"/>
    <property type="project" value="TreeGrafter"/>
</dbReference>
<dbReference type="GO" id="GO:0003689">
    <property type="term" value="F:DNA clamp loader activity"/>
    <property type="evidence" value="ECO:0007669"/>
    <property type="project" value="TreeGrafter"/>
</dbReference>